<comment type="caution">
    <text evidence="4">The sequence shown here is derived from an EMBL/GenBank/DDBJ whole genome shotgun (WGS) entry which is preliminary data.</text>
</comment>
<dbReference type="EMBL" id="QHGZ01000026">
    <property type="protein sequence ID" value="RDY91346.1"/>
    <property type="molecule type" value="Genomic_DNA"/>
</dbReference>
<evidence type="ECO:0000313" key="4">
    <source>
        <dbReference type="EMBL" id="RDY91346.1"/>
    </source>
</evidence>
<dbReference type="EMBL" id="JASOIH010000003">
    <property type="protein sequence ID" value="MDK6899367.1"/>
    <property type="molecule type" value="Genomic_DNA"/>
</dbReference>
<dbReference type="AlphaFoldDB" id="A0A5N0R7U8"/>
<organism evidence="4 6">
    <name type="scientific">Streptococcus agalactiae</name>
    <dbReference type="NCBI Taxonomy" id="1311"/>
    <lineage>
        <taxon>Bacteria</taxon>
        <taxon>Bacillati</taxon>
        <taxon>Bacillota</taxon>
        <taxon>Bacilli</taxon>
        <taxon>Lactobacillales</taxon>
        <taxon>Streptococcaceae</taxon>
        <taxon>Streptococcus</taxon>
    </lineage>
</organism>
<dbReference type="KEGG" id="sagg:EN73_09345"/>
<feature type="domain" description="Sensor histidine kinase NatK-like C-terminal" evidence="1">
    <location>
        <begin position="11"/>
        <end position="97"/>
    </location>
</feature>
<dbReference type="EMBL" id="LCVB01000016">
    <property type="protein sequence ID" value="KLJ30370.1"/>
    <property type="molecule type" value="Genomic_DNA"/>
</dbReference>
<accession>A0A5N0R7U8</accession>
<dbReference type="Proteomes" id="UP001230629">
    <property type="component" value="Unassembled WGS sequence"/>
</dbReference>
<keyword evidence="2" id="KW-0808">Transferase</keyword>
<dbReference type="Pfam" id="PF14501">
    <property type="entry name" value="HATPase_c_5"/>
    <property type="match status" value="1"/>
</dbReference>
<keyword evidence="2" id="KW-0418">Kinase</keyword>
<proteinExistence type="predicted"/>
<dbReference type="GO" id="GO:0042802">
    <property type="term" value="F:identical protein binding"/>
    <property type="evidence" value="ECO:0007669"/>
    <property type="project" value="TreeGrafter"/>
</dbReference>
<dbReference type="Proteomes" id="UP000035174">
    <property type="component" value="Unassembled WGS sequence"/>
</dbReference>
<name>A0A5N0R7U8_STRAG</name>
<protein>
    <submittedName>
        <fullName evidence="4">GHKL domain-containing protein</fullName>
    </submittedName>
    <submittedName>
        <fullName evidence="2">Histidine kinase</fullName>
    </submittedName>
</protein>
<dbReference type="PANTHER" id="PTHR40448:SF1">
    <property type="entry name" value="TWO-COMPONENT SENSOR HISTIDINE KINASE"/>
    <property type="match status" value="1"/>
</dbReference>
<evidence type="ECO:0000259" key="1">
    <source>
        <dbReference type="Pfam" id="PF14501"/>
    </source>
</evidence>
<evidence type="ECO:0000313" key="3">
    <source>
        <dbReference type="EMBL" id="MDK6899367.1"/>
    </source>
</evidence>
<sequence length="99" mass="11344">MANMIDYSHHIEVSLETDEPKIAMSYFTLNHKQIFIIENSIVEERIDASRLFGYGASSKGEDRGLGLYNVMKVIDRYPNASISTNSEQHTFRQGLEIIF</sequence>
<dbReference type="PANTHER" id="PTHR40448">
    <property type="entry name" value="TWO-COMPONENT SENSOR HISTIDINE KINASE"/>
    <property type="match status" value="1"/>
</dbReference>
<reference evidence="2 5" key="1">
    <citation type="journal article" date="2015" name="PLoS ONE">
        <title>Genomic analysis reveals the molecular basis for capsule loss in the group B streptococcus population.</title>
        <authorList>
            <consortium name="DEVANI Consortium"/>
            <person name="Rosini R."/>
            <person name="Campisi E."/>
            <person name="De Chiara M."/>
            <person name="Tettelin H."/>
            <person name="Rinaudo D."/>
            <person name="Toniolo C."/>
            <person name="Metruccio M."/>
            <person name="Guidotti S."/>
            <person name="Sorensen U.B."/>
            <person name="Kilian M."/>
            <person name="Ramirez M."/>
            <person name="Janulczyk R."/>
            <person name="Donati C."/>
            <person name="Grandi G."/>
            <person name="Margarit I."/>
        </authorList>
    </citation>
    <scope>NUCLEOTIDE SEQUENCE [LARGE SCALE GENOMIC DNA]</scope>
    <source>
        <strain evidence="2 5">ES-PW-063</strain>
    </source>
</reference>
<gene>
    <name evidence="4" type="ORF">C4618_00930</name>
    <name evidence="3" type="ORF">QP229_05080</name>
    <name evidence="2" type="ORF">WA45_02750</name>
</gene>
<dbReference type="InterPro" id="IPR036890">
    <property type="entry name" value="HATPase_C_sf"/>
</dbReference>
<evidence type="ECO:0000313" key="6">
    <source>
        <dbReference type="Proteomes" id="UP000256718"/>
    </source>
</evidence>
<dbReference type="InterPro" id="IPR032834">
    <property type="entry name" value="NatK-like_C"/>
</dbReference>
<dbReference type="RefSeq" id="WP_000002567.1">
    <property type="nucleotide sequence ID" value="NZ_AP018935.1"/>
</dbReference>
<reference evidence="4 6" key="2">
    <citation type="journal article" date="2018" name="Emerg. Microbes Infect.">
        <title>Phenotypic and molecular analysis of nontypeable Group B streptococci: identification of cps2a and hybrid cps2a/cps5 Group B streptococcal capsule gene clusters.</title>
        <authorList>
            <person name="Alhhazmi A."/>
            <person name="Tyrrell G.J."/>
        </authorList>
    </citation>
    <scope>NUCLEOTIDE SEQUENCE [LARGE SCALE GENOMIC DNA]</scope>
    <source>
        <strain evidence="4 6">PLGBS17</strain>
    </source>
</reference>
<dbReference type="Proteomes" id="UP000256718">
    <property type="component" value="Unassembled WGS sequence"/>
</dbReference>
<dbReference type="GO" id="GO:0016301">
    <property type="term" value="F:kinase activity"/>
    <property type="evidence" value="ECO:0007669"/>
    <property type="project" value="UniProtKB-KW"/>
</dbReference>
<evidence type="ECO:0000313" key="2">
    <source>
        <dbReference type="EMBL" id="KLJ30370.1"/>
    </source>
</evidence>
<evidence type="ECO:0000313" key="5">
    <source>
        <dbReference type="Proteomes" id="UP000035174"/>
    </source>
</evidence>
<reference evidence="3" key="3">
    <citation type="submission" date="2023-05" db="EMBL/GenBank/DDBJ databases">
        <title>Cataloging the Phylogenetic Diversity of Human Bladder Bacteria.</title>
        <authorList>
            <person name="Du J."/>
        </authorList>
    </citation>
    <scope>NUCLEOTIDE SEQUENCE</scope>
    <source>
        <strain evidence="3">UMB8703</strain>
    </source>
</reference>
<dbReference type="Gene3D" id="3.30.565.10">
    <property type="entry name" value="Histidine kinase-like ATPase, C-terminal domain"/>
    <property type="match status" value="1"/>
</dbReference>